<proteinExistence type="inferred from homology"/>
<dbReference type="Pfam" id="PF13359">
    <property type="entry name" value="DDE_Tnp_4"/>
    <property type="match status" value="1"/>
</dbReference>
<comment type="similarity">
    <text evidence="4">Belongs to the HARBI1 family.</text>
</comment>
<gene>
    <name evidence="14" type="ORF">ACEWY4_006099</name>
</gene>
<dbReference type="PANTHER" id="PTHR22930:SF286">
    <property type="entry name" value="NUCLEASE HARBI1"/>
    <property type="match status" value="1"/>
</dbReference>
<evidence type="ECO:0000256" key="2">
    <source>
        <dbReference type="ARBA" id="ARBA00004123"/>
    </source>
</evidence>
<keyword evidence="10" id="KW-0539">Nucleus</keyword>
<dbReference type="AlphaFoldDB" id="A0ABD1KCI1"/>
<comment type="caution">
    <text evidence="14">The sequence shown here is derived from an EMBL/GenBank/DDBJ whole genome shotgun (WGS) entry which is preliminary data.</text>
</comment>
<dbReference type="InterPro" id="IPR045249">
    <property type="entry name" value="HARBI1-like"/>
</dbReference>
<dbReference type="GO" id="GO:0005737">
    <property type="term" value="C:cytoplasm"/>
    <property type="evidence" value="ECO:0007669"/>
    <property type="project" value="UniProtKB-SubCell"/>
</dbReference>
<organism evidence="14 15">
    <name type="scientific">Coilia grayii</name>
    <name type="common">Gray's grenadier anchovy</name>
    <dbReference type="NCBI Taxonomy" id="363190"/>
    <lineage>
        <taxon>Eukaryota</taxon>
        <taxon>Metazoa</taxon>
        <taxon>Chordata</taxon>
        <taxon>Craniata</taxon>
        <taxon>Vertebrata</taxon>
        <taxon>Euteleostomi</taxon>
        <taxon>Actinopterygii</taxon>
        <taxon>Neopterygii</taxon>
        <taxon>Teleostei</taxon>
        <taxon>Clupei</taxon>
        <taxon>Clupeiformes</taxon>
        <taxon>Clupeoidei</taxon>
        <taxon>Engraulidae</taxon>
        <taxon>Coilinae</taxon>
        <taxon>Coilia</taxon>
    </lineage>
</organism>
<comment type="cofactor">
    <cofactor evidence="1">
        <name>a divalent metal cation</name>
        <dbReference type="ChEBI" id="CHEBI:60240"/>
    </cofactor>
</comment>
<keyword evidence="7" id="KW-0540">Nuclease</keyword>
<sequence length="341" mass="39538">MARLIHRLYNERAFRRERVIRDRSKSLDIYNDEELIERFRFSRRDLFSLIDELSPDLHFTSDRNEPLTPTLQVLLTLRFYANGAFQNTVRDMIGVHKSTACCLIRRVSLALCRHLPRYVHLPTEAECTIIKHKFRQASGIPGIVGCIDGTHVRIQAPSEHEYLYVNRKGYHSINVQIVCDANYSIFNLLARWPGSMHDARILRESQLSNIFEAGGINGILLGDSGYPLKRWLMTPIVAPRTQQERRYNTIHATTRSTVERCIGVLKRRFHCLHWEIRMHPERVCTVIAACIVLHNMCIAKRILLPRQNHLPIPEEDDPVVPLGRFEDVSGRLVRAHIVDNL</sequence>
<protein>
    <recommendedName>
        <fullName evidence="5">Putative nuclease HARBI1</fullName>
    </recommendedName>
    <alternativeName>
        <fullName evidence="11">Harbinger transposase-derived nuclease</fullName>
    </alternativeName>
</protein>
<keyword evidence="6" id="KW-0963">Cytoplasm</keyword>
<evidence type="ECO:0000256" key="8">
    <source>
        <dbReference type="ARBA" id="ARBA00022723"/>
    </source>
</evidence>
<dbReference type="PRINTS" id="PR02086">
    <property type="entry name" value="PUTNUCHARBI1"/>
</dbReference>
<dbReference type="GO" id="GO:0046872">
    <property type="term" value="F:metal ion binding"/>
    <property type="evidence" value="ECO:0007669"/>
    <property type="project" value="UniProtKB-KW"/>
</dbReference>
<dbReference type="InterPro" id="IPR027806">
    <property type="entry name" value="HARBI1_dom"/>
</dbReference>
<dbReference type="InterPro" id="IPR026103">
    <property type="entry name" value="HARBI1_animal"/>
</dbReference>
<keyword evidence="15" id="KW-1185">Reference proteome</keyword>
<evidence type="ECO:0000256" key="1">
    <source>
        <dbReference type="ARBA" id="ARBA00001968"/>
    </source>
</evidence>
<evidence type="ECO:0000256" key="5">
    <source>
        <dbReference type="ARBA" id="ARBA00015519"/>
    </source>
</evidence>
<name>A0ABD1KCI1_9TELE</name>
<evidence type="ECO:0000256" key="11">
    <source>
        <dbReference type="ARBA" id="ARBA00030126"/>
    </source>
</evidence>
<keyword evidence="8" id="KW-0479">Metal-binding</keyword>
<accession>A0ABD1KCI1</accession>
<reference evidence="14 15" key="1">
    <citation type="submission" date="2024-09" db="EMBL/GenBank/DDBJ databases">
        <title>A chromosome-level genome assembly of Gray's grenadier anchovy, Coilia grayii.</title>
        <authorList>
            <person name="Fu Z."/>
        </authorList>
    </citation>
    <scope>NUCLEOTIDE SEQUENCE [LARGE SCALE GENOMIC DNA]</scope>
    <source>
        <strain evidence="14">G4</strain>
        <tissue evidence="14">Muscle</tissue>
    </source>
</reference>
<evidence type="ECO:0000259" key="13">
    <source>
        <dbReference type="Pfam" id="PF13359"/>
    </source>
</evidence>
<dbReference type="Proteomes" id="UP001591681">
    <property type="component" value="Unassembled WGS sequence"/>
</dbReference>
<evidence type="ECO:0000256" key="7">
    <source>
        <dbReference type="ARBA" id="ARBA00022722"/>
    </source>
</evidence>
<evidence type="ECO:0000256" key="9">
    <source>
        <dbReference type="ARBA" id="ARBA00022801"/>
    </source>
</evidence>
<evidence type="ECO:0000256" key="12">
    <source>
        <dbReference type="ARBA" id="ARBA00045850"/>
    </source>
</evidence>
<feature type="domain" description="DDE Tnp4" evidence="13">
    <location>
        <begin position="147"/>
        <end position="295"/>
    </location>
</feature>
<evidence type="ECO:0000313" key="14">
    <source>
        <dbReference type="EMBL" id="KAL2096892.1"/>
    </source>
</evidence>
<evidence type="ECO:0000256" key="6">
    <source>
        <dbReference type="ARBA" id="ARBA00022490"/>
    </source>
</evidence>
<dbReference type="GO" id="GO:0004518">
    <property type="term" value="F:nuclease activity"/>
    <property type="evidence" value="ECO:0007669"/>
    <property type="project" value="UniProtKB-KW"/>
</dbReference>
<evidence type="ECO:0000256" key="3">
    <source>
        <dbReference type="ARBA" id="ARBA00004496"/>
    </source>
</evidence>
<keyword evidence="9" id="KW-0378">Hydrolase</keyword>
<comment type="function">
    <text evidence="12">Transposase-derived protein that may have nuclease activity. Does not have transposase activity.</text>
</comment>
<dbReference type="EMBL" id="JBHFQA010000006">
    <property type="protein sequence ID" value="KAL2096892.1"/>
    <property type="molecule type" value="Genomic_DNA"/>
</dbReference>
<dbReference type="GO" id="GO:0005634">
    <property type="term" value="C:nucleus"/>
    <property type="evidence" value="ECO:0007669"/>
    <property type="project" value="UniProtKB-SubCell"/>
</dbReference>
<dbReference type="PANTHER" id="PTHR22930">
    <property type="match status" value="1"/>
</dbReference>
<comment type="subcellular location">
    <subcellularLocation>
        <location evidence="3">Cytoplasm</location>
    </subcellularLocation>
    <subcellularLocation>
        <location evidence="2">Nucleus</location>
    </subcellularLocation>
</comment>
<evidence type="ECO:0000256" key="4">
    <source>
        <dbReference type="ARBA" id="ARBA00006958"/>
    </source>
</evidence>
<evidence type="ECO:0000256" key="10">
    <source>
        <dbReference type="ARBA" id="ARBA00023242"/>
    </source>
</evidence>
<dbReference type="GO" id="GO:0016787">
    <property type="term" value="F:hydrolase activity"/>
    <property type="evidence" value="ECO:0007669"/>
    <property type="project" value="UniProtKB-KW"/>
</dbReference>
<evidence type="ECO:0000313" key="15">
    <source>
        <dbReference type="Proteomes" id="UP001591681"/>
    </source>
</evidence>